<accession>A0ABP9RTB4</accession>
<evidence type="ECO:0000313" key="1">
    <source>
        <dbReference type="EMBL" id="GAA5186145.1"/>
    </source>
</evidence>
<sequence length="74" mass="7715">MAFGAFAPAWKISGWTVIRWALGADAAEAGTAPIRPLATKAAVASRAAPIEARPGRNLLIACKLHSLMASKRMG</sequence>
<dbReference type="Proteomes" id="UP001501570">
    <property type="component" value="Unassembled WGS sequence"/>
</dbReference>
<protein>
    <submittedName>
        <fullName evidence="1">Uncharacterized protein</fullName>
    </submittedName>
</protein>
<organism evidence="1 2">
    <name type="scientific">Rugosimonospora acidiphila</name>
    <dbReference type="NCBI Taxonomy" id="556531"/>
    <lineage>
        <taxon>Bacteria</taxon>
        <taxon>Bacillati</taxon>
        <taxon>Actinomycetota</taxon>
        <taxon>Actinomycetes</taxon>
        <taxon>Micromonosporales</taxon>
        <taxon>Micromonosporaceae</taxon>
        <taxon>Rugosimonospora</taxon>
    </lineage>
</organism>
<proteinExistence type="predicted"/>
<reference evidence="2" key="1">
    <citation type="journal article" date="2019" name="Int. J. Syst. Evol. Microbiol.">
        <title>The Global Catalogue of Microorganisms (GCM) 10K type strain sequencing project: providing services to taxonomists for standard genome sequencing and annotation.</title>
        <authorList>
            <consortium name="The Broad Institute Genomics Platform"/>
            <consortium name="The Broad Institute Genome Sequencing Center for Infectious Disease"/>
            <person name="Wu L."/>
            <person name="Ma J."/>
        </authorList>
    </citation>
    <scope>NUCLEOTIDE SEQUENCE [LARGE SCALE GENOMIC DNA]</scope>
    <source>
        <strain evidence="2">JCM 18304</strain>
    </source>
</reference>
<name>A0ABP9RTB4_9ACTN</name>
<evidence type="ECO:0000313" key="2">
    <source>
        <dbReference type="Proteomes" id="UP001501570"/>
    </source>
</evidence>
<gene>
    <name evidence="1" type="ORF">GCM10023322_31750</name>
</gene>
<comment type="caution">
    <text evidence="1">The sequence shown here is derived from an EMBL/GenBank/DDBJ whole genome shotgun (WGS) entry which is preliminary data.</text>
</comment>
<dbReference type="EMBL" id="BAABJQ010000008">
    <property type="protein sequence ID" value="GAA5186145.1"/>
    <property type="molecule type" value="Genomic_DNA"/>
</dbReference>
<keyword evidence="2" id="KW-1185">Reference proteome</keyword>